<dbReference type="InterPro" id="IPR011048">
    <property type="entry name" value="Haem_d1_sf"/>
</dbReference>
<organism evidence="3 4">
    <name type="scientific">Kiloniella spongiae</name>
    <dbReference type="NCBI Taxonomy" id="1489064"/>
    <lineage>
        <taxon>Bacteria</taxon>
        <taxon>Pseudomonadati</taxon>
        <taxon>Pseudomonadota</taxon>
        <taxon>Alphaproteobacteria</taxon>
        <taxon>Rhodospirillales</taxon>
        <taxon>Kiloniellaceae</taxon>
        <taxon>Kiloniella</taxon>
    </lineage>
</organism>
<feature type="chain" id="PRO_5002597208" evidence="1">
    <location>
        <begin position="24"/>
        <end position="742"/>
    </location>
</feature>
<feature type="domain" description="Phytase-like" evidence="2">
    <location>
        <begin position="455"/>
        <end position="718"/>
    </location>
</feature>
<keyword evidence="1" id="KW-0732">Signal</keyword>
<keyword evidence="4" id="KW-1185">Reference proteome</keyword>
<dbReference type="RefSeq" id="WP_047763734.1">
    <property type="nucleotide sequence ID" value="NZ_LAQL01000005.1"/>
</dbReference>
<dbReference type="Proteomes" id="UP000035444">
    <property type="component" value="Unassembled WGS sequence"/>
</dbReference>
<evidence type="ECO:0000259" key="2">
    <source>
        <dbReference type="Pfam" id="PF13449"/>
    </source>
</evidence>
<accession>A0A0H2MWV6</accession>
<dbReference type="STRING" id="1489064.WH96_08490"/>
<evidence type="ECO:0000313" key="4">
    <source>
        <dbReference type="Proteomes" id="UP000035444"/>
    </source>
</evidence>
<dbReference type="OrthoDB" id="9803927at2"/>
<dbReference type="EMBL" id="LAQL01000005">
    <property type="protein sequence ID" value="KLN61185.1"/>
    <property type="molecule type" value="Genomic_DNA"/>
</dbReference>
<dbReference type="InterPro" id="IPR015943">
    <property type="entry name" value="WD40/YVTN_repeat-like_dom_sf"/>
</dbReference>
<reference evidence="3 4" key="1">
    <citation type="submission" date="2015-03" db="EMBL/GenBank/DDBJ databases">
        <title>Genome Sequence of Kiloniella spongiae MEBiC09566, isolated from a marine sponge.</title>
        <authorList>
            <person name="Shao Z."/>
            <person name="Wang L."/>
            <person name="Li X."/>
        </authorList>
    </citation>
    <scope>NUCLEOTIDE SEQUENCE [LARGE SCALE GENOMIC DNA]</scope>
    <source>
        <strain evidence="3 4">MEBiC09566</strain>
    </source>
</reference>
<dbReference type="SUPFAM" id="SSF51004">
    <property type="entry name" value="C-terminal (heme d1) domain of cytochrome cd1-nitrite reductase"/>
    <property type="match status" value="1"/>
</dbReference>
<dbReference type="AlphaFoldDB" id="A0A0H2MWV6"/>
<dbReference type="InterPro" id="IPR027372">
    <property type="entry name" value="Phytase-like_dom"/>
</dbReference>
<name>A0A0H2MWV6_9PROT</name>
<feature type="signal peptide" evidence="1">
    <location>
        <begin position="1"/>
        <end position="23"/>
    </location>
</feature>
<comment type="caution">
    <text evidence="3">The sequence shown here is derived from an EMBL/GenBank/DDBJ whole genome shotgun (WGS) entry which is preliminary data.</text>
</comment>
<protein>
    <submittedName>
        <fullName evidence="3">Alkaline phosphatase</fullName>
    </submittedName>
</protein>
<dbReference type="Pfam" id="PF13449">
    <property type="entry name" value="Phytase-like"/>
    <property type="match status" value="1"/>
</dbReference>
<dbReference type="PANTHER" id="PTHR46928">
    <property type="entry name" value="MESENCHYME-SPECIFIC CELL SURFACE GLYCOPROTEIN"/>
    <property type="match status" value="1"/>
</dbReference>
<dbReference type="PANTHER" id="PTHR46928:SF1">
    <property type="entry name" value="MESENCHYME-SPECIFIC CELL SURFACE GLYCOPROTEIN"/>
    <property type="match status" value="1"/>
</dbReference>
<dbReference type="InterPro" id="IPR052956">
    <property type="entry name" value="Mesenchyme-surface_protein"/>
</dbReference>
<gene>
    <name evidence="3" type="ORF">WH96_08490</name>
</gene>
<evidence type="ECO:0000313" key="3">
    <source>
        <dbReference type="EMBL" id="KLN61185.1"/>
    </source>
</evidence>
<sequence length="742" mass="79061">MKNLGKSASLAVVAMSLATSAFAVEPFSRLSSFPIYENLPKGKEKATETVAEIVASAMKGTMLIYTDSELEAIGKVDIFDPASPKPAGIVKVGGEPTSVTVKGNYAYVGVNTSKSYIKPSGYMAVVDLKTDKTIAKCDVSGQPDSVALSPNGKYLAIAIENERDEDLNDGVIPQNPAGHLATFRLNDNGLLSNCDNAAVTNLTGLADIAPTDPEPEFVSINTLNQAVVTLQENNHIVIVDLKNNKVVNHYSAGTSSITGVDNTKDKAISLTESLADLKREPDAVSWIDDNRFVTANEGDYEGGSRGFTVFSKSGSVLFDSGSQTERLAVSMGHYPEKRSHKKGTEPEGVAVGTYGDDRLVFVGLERANLVGVYQDVKTDEGLNNRFDFVQALPSGGVGPEGIVTIPSRGLVVIANEKDAVKDGYRSNLTIYKQDNEGVSLPQIVSVDGPNDTPIGWGALSGLTANATDPSILYAVNDSFYSTADIFTIDVASRPARIVSSRRITKAGKPVENLDLEGIVAAPDGSFWVVSEGKPEKRESKLLHVLPTGQVAREVVLPVALESQMKKHGLEGVTLYNDTLYVAVQRAWKDDAKGYTKIISHDLKAGTWGVNAYRLDEPESPAGGWVGLSEITSLGNGDLAIVERDNKGGSDAAIKRIYRVSVMHTAAAELGAKEVPVLRKTLIRDVLADLNRANGWAPDKLEGLTVAADGTVYAVTDNDGVDDSTGETLFLNLGPIDKILASQ</sequence>
<dbReference type="Gene3D" id="2.130.10.10">
    <property type="entry name" value="YVTN repeat-like/Quinoprotein amine dehydrogenase"/>
    <property type="match status" value="1"/>
</dbReference>
<evidence type="ECO:0000256" key="1">
    <source>
        <dbReference type="SAM" id="SignalP"/>
    </source>
</evidence>
<dbReference type="PATRIC" id="fig|1489064.4.peg.2965"/>
<proteinExistence type="predicted"/>